<feature type="domain" description="Cadherin" evidence="13">
    <location>
        <begin position="1485"/>
        <end position="1585"/>
    </location>
</feature>
<feature type="domain" description="Cadherin" evidence="13">
    <location>
        <begin position="772"/>
        <end position="877"/>
    </location>
</feature>
<reference evidence="15" key="2">
    <citation type="submission" date="2020-10" db="UniProtKB">
        <authorList>
            <consortium name="WormBaseParasite"/>
        </authorList>
    </citation>
    <scope>IDENTIFICATION</scope>
</reference>
<feature type="domain" description="Cadherin" evidence="13">
    <location>
        <begin position="1179"/>
        <end position="1286"/>
    </location>
</feature>
<dbReference type="SMART" id="SM00112">
    <property type="entry name" value="CA"/>
    <property type="match status" value="19"/>
</dbReference>
<dbReference type="GO" id="GO:0005911">
    <property type="term" value="C:cell-cell junction"/>
    <property type="evidence" value="ECO:0007669"/>
    <property type="project" value="TreeGrafter"/>
</dbReference>
<keyword evidence="6" id="KW-0130">Cell adhesion</keyword>
<evidence type="ECO:0000256" key="9">
    <source>
        <dbReference type="ARBA" id="ARBA00023157"/>
    </source>
</evidence>
<feature type="domain" description="Cadherin" evidence="13">
    <location>
        <begin position="1586"/>
        <end position="1693"/>
    </location>
</feature>
<feature type="domain" description="Cadherin" evidence="13">
    <location>
        <begin position="1287"/>
        <end position="1387"/>
    </location>
</feature>
<evidence type="ECO:0000256" key="11">
    <source>
        <dbReference type="PROSITE-ProRule" id="PRU00043"/>
    </source>
</evidence>
<dbReference type="SUPFAM" id="SSF49313">
    <property type="entry name" value="Cadherin-like"/>
    <property type="match status" value="17"/>
</dbReference>
<evidence type="ECO:0000256" key="12">
    <source>
        <dbReference type="SAM" id="Phobius"/>
    </source>
</evidence>
<feature type="domain" description="Cadherin" evidence="13">
    <location>
        <begin position="673"/>
        <end position="771"/>
    </location>
</feature>
<keyword evidence="14" id="KW-1185">Reference proteome</keyword>
<dbReference type="GO" id="GO:0005886">
    <property type="term" value="C:plasma membrane"/>
    <property type="evidence" value="ECO:0007669"/>
    <property type="project" value="InterPro"/>
</dbReference>
<feature type="domain" description="Cadherin" evidence="13">
    <location>
        <begin position="1"/>
        <end position="70"/>
    </location>
</feature>
<accession>A0A7E4W5I1</accession>
<dbReference type="InterPro" id="IPR015919">
    <property type="entry name" value="Cadherin-like_sf"/>
</dbReference>
<dbReference type="Pfam" id="PF00028">
    <property type="entry name" value="Cadherin"/>
    <property type="match status" value="13"/>
</dbReference>
<feature type="domain" description="Cadherin" evidence="13">
    <location>
        <begin position="71"/>
        <end position="173"/>
    </location>
</feature>
<feature type="domain" description="Cadherin" evidence="13">
    <location>
        <begin position="376"/>
        <end position="479"/>
    </location>
</feature>
<evidence type="ECO:0000256" key="7">
    <source>
        <dbReference type="ARBA" id="ARBA00022989"/>
    </source>
</evidence>
<evidence type="ECO:0000259" key="13">
    <source>
        <dbReference type="PROSITE" id="PS50268"/>
    </source>
</evidence>
<feature type="domain" description="Cadherin" evidence="13">
    <location>
        <begin position="1908"/>
        <end position="2010"/>
    </location>
</feature>
<proteinExistence type="predicted"/>
<comment type="subcellular location">
    <subcellularLocation>
        <location evidence="1">Membrane</location>
        <topology evidence="1">Single-pass membrane protein</topology>
    </subcellularLocation>
</comment>
<dbReference type="InterPro" id="IPR020894">
    <property type="entry name" value="Cadherin_CS"/>
</dbReference>
<dbReference type="GO" id="GO:0048589">
    <property type="term" value="P:developmental growth"/>
    <property type="evidence" value="ECO:0007669"/>
    <property type="project" value="UniProtKB-ARBA"/>
</dbReference>
<dbReference type="PRINTS" id="PR00205">
    <property type="entry name" value="CADHERIN"/>
</dbReference>
<dbReference type="GO" id="GO:0007163">
    <property type="term" value="P:establishment or maintenance of cell polarity"/>
    <property type="evidence" value="ECO:0007669"/>
    <property type="project" value="UniProtKB-ARBA"/>
</dbReference>
<dbReference type="FunFam" id="2.60.40.60:FF:000039">
    <property type="entry name" value="FAT atypical cadherin 3"/>
    <property type="match status" value="1"/>
</dbReference>
<feature type="domain" description="Cadherin" evidence="13">
    <location>
        <begin position="1076"/>
        <end position="1177"/>
    </location>
</feature>
<dbReference type="Gene3D" id="2.60.40.60">
    <property type="entry name" value="Cadherins"/>
    <property type="match status" value="18"/>
</dbReference>
<keyword evidence="5 11" id="KW-0106">Calcium</keyword>
<protein>
    <submittedName>
        <fullName evidence="15">Cadherin domain-containing protein</fullName>
    </submittedName>
</protein>
<evidence type="ECO:0000313" key="14">
    <source>
        <dbReference type="Proteomes" id="UP000492821"/>
    </source>
</evidence>
<feature type="domain" description="Cadherin" evidence="13">
    <location>
        <begin position="1807"/>
        <end position="1907"/>
    </location>
</feature>
<dbReference type="FunFam" id="2.60.40.60:FF:000020">
    <property type="entry name" value="Dachsous cadherin-related 1b"/>
    <property type="match status" value="2"/>
</dbReference>
<dbReference type="GO" id="GO:0048513">
    <property type="term" value="P:animal organ development"/>
    <property type="evidence" value="ECO:0007669"/>
    <property type="project" value="UniProtKB-ARBA"/>
</dbReference>
<keyword evidence="3 12" id="KW-0812">Transmembrane</keyword>
<keyword evidence="10" id="KW-0325">Glycoprotein</keyword>
<feature type="domain" description="Cadherin" evidence="13">
    <location>
        <begin position="271"/>
        <end position="375"/>
    </location>
</feature>
<feature type="domain" description="Cadherin" evidence="13">
    <location>
        <begin position="479"/>
        <end position="585"/>
    </location>
</feature>
<dbReference type="GO" id="GO:0005509">
    <property type="term" value="F:calcium ion binding"/>
    <property type="evidence" value="ECO:0007669"/>
    <property type="project" value="UniProtKB-UniRule"/>
</dbReference>
<keyword evidence="8 12" id="KW-0472">Membrane</keyword>
<organism evidence="14 15">
    <name type="scientific">Panagrellus redivivus</name>
    <name type="common">Microworm</name>
    <dbReference type="NCBI Taxonomy" id="6233"/>
    <lineage>
        <taxon>Eukaryota</taxon>
        <taxon>Metazoa</taxon>
        <taxon>Ecdysozoa</taxon>
        <taxon>Nematoda</taxon>
        <taxon>Chromadorea</taxon>
        <taxon>Rhabditida</taxon>
        <taxon>Tylenchina</taxon>
        <taxon>Panagrolaimomorpha</taxon>
        <taxon>Panagrolaimoidea</taxon>
        <taxon>Panagrolaimidae</taxon>
        <taxon>Panagrellus</taxon>
    </lineage>
</organism>
<evidence type="ECO:0000256" key="5">
    <source>
        <dbReference type="ARBA" id="ARBA00022837"/>
    </source>
</evidence>
<evidence type="ECO:0000256" key="4">
    <source>
        <dbReference type="ARBA" id="ARBA00022737"/>
    </source>
</evidence>
<evidence type="ECO:0000256" key="2">
    <source>
        <dbReference type="ARBA" id="ARBA00022536"/>
    </source>
</evidence>
<feature type="domain" description="Cadherin" evidence="13">
    <location>
        <begin position="174"/>
        <end position="270"/>
    </location>
</feature>
<name>A0A7E4W5I1_PANRE</name>
<evidence type="ECO:0000256" key="8">
    <source>
        <dbReference type="ARBA" id="ARBA00023136"/>
    </source>
</evidence>
<evidence type="ECO:0000256" key="1">
    <source>
        <dbReference type="ARBA" id="ARBA00004167"/>
    </source>
</evidence>
<dbReference type="InterPro" id="IPR002126">
    <property type="entry name" value="Cadherin-like_dom"/>
</dbReference>
<feature type="transmembrane region" description="Helical" evidence="12">
    <location>
        <begin position="2019"/>
        <end position="2043"/>
    </location>
</feature>
<dbReference type="PROSITE" id="PS00232">
    <property type="entry name" value="CADHERIN_1"/>
    <property type="match status" value="7"/>
</dbReference>
<dbReference type="PROSITE" id="PS50268">
    <property type="entry name" value="CADHERIN_2"/>
    <property type="match status" value="17"/>
</dbReference>
<feature type="domain" description="Cadherin" evidence="13">
    <location>
        <begin position="1695"/>
        <end position="1806"/>
    </location>
</feature>
<evidence type="ECO:0000256" key="10">
    <source>
        <dbReference type="ARBA" id="ARBA00023180"/>
    </source>
</evidence>
<dbReference type="GO" id="GO:0007411">
    <property type="term" value="P:axon guidance"/>
    <property type="evidence" value="ECO:0007669"/>
    <property type="project" value="UniProtKB-ARBA"/>
</dbReference>
<evidence type="ECO:0000256" key="3">
    <source>
        <dbReference type="ARBA" id="ARBA00022692"/>
    </source>
</evidence>
<keyword evidence="9" id="KW-1015">Disulfide bond</keyword>
<feature type="domain" description="Cadherin" evidence="13">
    <location>
        <begin position="1387"/>
        <end position="1484"/>
    </location>
</feature>
<dbReference type="CDD" id="cd11304">
    <property type="entry name" value="Cadherin_repeat"/>
    <property type="match status" value="16"/>
</dbReference>
<evidence type="ECO:0000313" key="15">
    <source>
        <dbReference type="WBParaSite" id="Pan_g7364.t1"/>
    </source>
</evidence>
<dbReference type="GO" id="GO:0001736">
    <property type="term" value="P:establishment of planar polarity"/>
    <property type="evidence" value="ECO:0007669"/>
    <property type="project" value="UniProtKB-ARBA"/>
</dbReference>
<reference evidence="14" key="1">
    <citation type="journal article" date="2013" name="Genetics">
        <title>The draft genome and transcriptome of Panagrellus redivivus are shaped by the harsh demands of a free-living lifestyle.</title>
        <authorList>
            <person name="Srinivasan J."/>
            <person name="Dillman A.R."/>
            <person name="Macchietto M.G."/>
            <person name="Heikkinen L."/>
            <person name="Lakso M."/>
            <person name="Fracchia K.M."/>
            <person name="Antoshechkin I."/>
            <person name="Mortazavi A."/>
            <person name="Wong G."/>
            <person name="Sternberg P.W."/>
        </authorList>
    </citation>
    <scope>NUCLEOTIDE SEQUENCE [LARGE SCALE GENOMIC DNA]</scope>
    <source>
        <strain evidence="14">MT8872</strain>
    </source>
</reference>
<dbReference type="PANTHER" id="PTHR24025:SF23">
    <property type="entry name" value="NEURAL-CADHERIN"/>
    <property type="match status" value="1"/>
</dbReference>
<dbReference type="InterPro" id="IPR050971">
    <property type="entry name" value="Cadherin-domain_protein"/>
</dbReference>
<keyword evidence="7 12" id="KW-1133">Transmembrane helix</keyword>
<dbReference type="WBParaSite" id="Pan_g7364.t1">
    <property type="protein sequence ID" value="Pan_g7364.t1"/>
    <property type="gene ID" value="Pan_g7364"/>
</dbReference>
<dbReference type="GO" id="GO:0007156">
    <property type="term" value="P:homophilic cell adhesion via plasma membrane adhesion molecules"/>
    <property type="evidence" value="ECO:0007669"/>
    <property type="project" value="InterPro"/>
</dbReference>
<dbReference type="PANTHER" id="PTHR24025">
    <property type="entry name" value="DESMOGLEIN FAMILY MEMBER"/>
    <property type="match status" value="1"/>
</dbReference>
<evidence type="ECO:0000256" key="6">
    <source>
        <dbReference type="ARBA" id="ARBA00022889"/>
    </source>
</evidence>
<keyword evidence="4" id="KW-0677">Repeat</keyword>
<sequence>MRYAFKETTMSSSVFKIDAYTGKICLQKPLDYEETSRYQLSVHATDSGGKMSSTLVNIMVEDINDNAPVFEPEVYNVTIYGDLPVGTALLSVQAFDADMGQFGEVRYDLIDGNGFFHVDARTGRIYSDKPIYAIVNKTVDLKIIAKDSGGLSSNVPANVRVTILPNEQDCPHFSRGLYEFTISEDILPGIVIGNVDAVSQRAVTYKIVSGNNGRFQLDSKSGKLTVAKEQDADKMDIVLLNIEARATDNCASFSQIRIRIHDINDNAPQFDMNVVETSVVENFPIHEPFFAVQAIDRDKHENGKVTYELIRSVPVCPVIVRPLTGQLLLAASLDYEKGSRYNLTIRAQDQGIPPKSSLTTVILNVLDVNDNAPEFESQLYDLEIAEDAPLMTSLAIIKATDKDSGDNSVVRYKLQDDSIKDFGINYNSGELFVRQSLDRETISEYSFLVIAQDKGNPSLSSNVSVHIRILDVNDNTPDCTSIRSLRVSEDMTPHEIVGRVDARDKDAGLNGSVVYRMQQTNEFFDIKPSGEVILRKRIRSGDIHSPFQFGIIAEDQGAKPRPAVCLVTIDLDKSVSDVHLIEPVERTIHLNSDDAVGAILLIVNATNAVDWSLERSGVSEYFGIDNGSIFLAHSPGERRFSKPQPLTVLISDSQSRRKQATFIVRFHHVSTPDNETIVTKIRETSTIGTKLLTLATNEASSAGEYYSLRKTSPYFEIDEQSGTVYLAKRLDYNDAATIHMEVEKRSTEHYRKKDMTLVFELDDANNHSPVFQVQNYTFNLSESTPVGSLIGHVDASDDDDGINGVVKYRFRNSEDTFSINVETGEIFLQKSLHYHVNPAYYLVVEAEDSASAKGDRRRSQCPVFVNVIDTNDNSPFFRSAENASVLFSNTFNYSRPIHYFVATDDDSGAYGTLQYRIISGNEQNQFVLNSTSGALFIKSKIESSTKLTIRASDISKSPRFTDQYFTVLVDHVSTDWTYFPTESFTLNLNPYSVGGTVVHNFSKKGARGIQYNLLPKNQKTFKIGSQDGILRTTELVNPGIYRFIIYATSSDANATDYASVVVNVRQQSPVGPKIVQESCGNVTVSENQATVDLMRIFTTREVNDTESVVFYHIEGGAENLFTINETSGMISCKALDREHKNEHFLIISASDNSSPKRADVCTVRVMVKDENDNAPQFLSSMLQIAEINDSLRTPSLLMKITATDVDEGANGQVKYRIKSDPSGTLDIDPDTGEIIFARNYPFDKPEFMLSVIAEDCGVSNVQKTERKIRILWNRATKGFLRGEPKFLQEKYTAFVMEGLPKGTPVMTIETSNKIFHDGHIQMSIVEGNYDSAFEIDNNGQLLTSEELDAEIRSSYTLKILGTGKFTTSPETLVEVRVLNANDNAPSVPPLKPIKVAEDLPLGSHIATIAANDVDADSTLEFNLISGNEYFYISRFGGKVYLQAPLDYETHKTMSLDIQVFDGVHTVETNCTVHIIDVNDNAPQFASQMLKINVAKSAVKNDIVGQVVATDLDGGPNGEVRYELLDNENFRIDSKTGQLRLKAPLMPDAVYFVAVKASDRGSRKMSAISTIKLQMVANITEQTAAFKKQDYKFLVAENFPRHLPFGKLDLKDSSILSTNDVAFNILDSEMARMFEISRQGQMSVITDDLKPTEYSMTVELVIRQNGLPSTKSDKRQLATVNIVITDANDNTPKFVTETPRVLRVDEQMRKGTILGRLLANDADLGDNSRIQYSVLSGDELNILRVDPHSGAIMYDHWDDLNLFEGNGNNVFNITFLATDSGSPSRWTVHSAQLELYIENWSGSAPMFAVPVYRKYVSESTTIGSVILKAQGHNKWDKKASHWQYSISDNDEIFNINTATGEVFLNGLLDYERKASYEFTVTCQDTRHRSAIIPVEIYVVGTDEFAPIFSKSSYTFEIPTTAEVGQRIGKVFATDDDSGLDGRVIYSIPDDQGFPYVGIDPDTGIIVLRNALPPNQTIEQFTIIASSGLTQHSRATVYLEMESAATANGPTLFQSSTLKKLTMIVGLVLLLLLLILSFVVCRVYCKSKQPKKPQKQIYSVARGNIAVMADINRASPTFGKIVPSVSYDRAKTFSVMSSNSSDRNSNLLRSSCTENIGVRSQPDSGIDPDAISINSSVTDYLIQIGVTPTKLDTHQLNQLSMMTKSMTHDRFDPELNELIYAKVDDLLAPGARMSTSAFESSPYDGEPILPFGMSHRPRDRHTGPTFQPLTEVFSQISRMKNQQAS</sequence>
<keyword evidence="2" id="KW-0245">EGF-like domain</keyword>
<dbReference type="Proteomes" id="UP000492821">
    <property type="component" value="Unassembled WGS sequence"/>
</dbReference>